<dbReference type="EMBL" id="JBHRWO010000010">
    <property type="protein sequence ID" value="MFC3493282.1"/>
    <property type="molecule type" value="Genomic_DNA"/>
</dbReference>
<keyword evidence="1" id="KW-0472">Membrane</keyword>
<organism evidence="2 3">
    <name type="scientific">Glycomyces rhizosphaerae</name>
    <dbReference type="NCBI Taxonomy" id="2054422"/>
    <lineage>
        <taxon>Bacteria</taxon>
        <taxon>Bacillati</taxon>
        <taxon>Actinomycetota</taxon>
        <taxon>Actinomycetes</taxon>
        <taxon>Glycomycetales</taxon>
        <taxon>Glycomycetaceae</taxon>
        <taxon>Glycomyces</taxon>
    </lineage>
</organism>
<reference evidence="3" key="1">
    <citation type="journal article" date="2019" name="Int. J. Syst. Evol. Microbiol.">
        <title>The Global Catalogue of Microorganisms (GCM) 10K type strain sequencing project: providing services to taxonomists for standard genome sequencing and annotation.</title>
        <authorList>
            <consortium name="The Broad Institute Genomics Platform"/>
            <consortium name="The Broad Institute Genome Sequencing Center for Infectious Disease"/>
            <person name="Wu L."/>
            <person name="Ma J."/>
        </authorList>
    </citation>
    <scope>NUCLEOTIDE SEQUENCE [LARGE SCALE GENOMIC DNA]</scope>
    <source>
        <strain evidence="3">CGMCC 4.7396</strain>
    </source>
</reference>
<keyword evidence="1" id="KW-1133">Transmembrane helix</keyword>
<evidence type="ECO:0000313" key="2">
    <source>
        <dbReference type="EMBL" id="MFC3493282.1"/>
    </source>
</evidence>
<keyword evidence="1" id="KW-0812">Transmembrane</keyword>
<comment type="caution">
    <text evidence="2">The sequence shown here is derived from an EMBL/GenBank/DDBJ whole genome shotgun (WGS) entry which is preliminary data.</text>
</comment>
<protein>
    <submittedName>
        <fullName evidence="2">Uncharacterized protein</fullName>
    </submittedName>
</protein>
<accession>A0ABV7Q0B2</accession>
<dbReference type="RefSeq" id="WP_387975370.1">
    <property type="nucleotide sequence ID" value="NZ_JBHRWO010000010.1"/>
</dbReference>
<name>A0ABV7Q0B2_9ACTN</name>
<gene>
    <name evidence="2" type="ORF">ACFO8M_12385</name>
</gene>
<sequence length="323" mass="34335">MGRFLRRVVRSARAPRRASRASTVRSADGKQYRVVEVNEAKDNEFADPPRKWGRVGAMVGVWGLLLALGGWVAPAIAASGNPENEDSRDQPASSANNAAWRYLRYGSNQDLDRAEATLCEDASPELTPSDLDAIRQSYDDELGGITRVDLETGDPVAGTDGTTVAGTVSYIHEATQRFEDFVVTVQEEDGAFCVSNAVQVEDDEPSAGDGTGDEADPQAVATEFLRAIVVDREPAAATASQCASYTGATPEEFDAAITEWAADKGDVTAFIDGIDPAESTETSITNFAVEISLKAGLNQENFTFTIGVQEDCIVSLAGGDGLI</sequence>
<proteinExistence type="predicted"/>
<keyword evidence="3" id="KW-1185">Reference proteome</keyword>
<evidence type="ECO:0000313" key="3">
    <source>
        <dbReference type="Proteomes" id="UP001595712"/>
    </source>
</evidence>
<dbReference type="Proteomes" id="UP001595712">
    <property type="component" value="Unassembled WGS sequence"/>
</dbReference>
<evidence type="ECO:0000256" key="1">
    <source>
        <dbReference type="SAM" id="Phobius"/>
    </source>
</evidence>
<feature type="transmembrane region" description="Helical" evidence="1">
    <location>
        <begin position="55"/>
        <end position="77"/>
    </location>
</feature>